<feature type="transmembrane region" description="Helical" evidence="1">
    <location>
        <begin position="229"/>
        <end position="245"/>
    </location>
</feature>
<proteinExistence type="predicted"/>
<dbReference type="STRING" id="1714016.BA724_15630"/>
<dbReference type="EMBL" id="MAMP01000004">
    <property type="protein sequence ID" value="OES46276.1"/>
    <property type="molecule type" value="Genomic_DNA"/>
</dbReference>
<name>A0A1E7DT71_9BACI</name>
<keyword evidence="1" id="KW-0812">Transmembrane</keyword>
<evidence type="ECO:0000313" key="3">
    <source>
        <dbReference type="Proteomes" id="UP000095658"/>
    </source>
</evidence>
<dbReference type="Proteomes" id="UP000095658">
    <property type="component" value="Unassembled WGS sequence"/>
</dbReference>
<accession>A0A1E7DT71</accession>
<protein>
    <recommendedName>
        <fullName evidence="4">Zinc permease</fullName>
    </recommendedName>
</protein>
<keyword evidence="1" id="KW-1133">Transmembrane helix</keyword>
<feature type="transmembrane region" description="Helical" evidence="1">
    <location>
        <begin position="175"/>
        <end position="193"/>
    </location>
</feature>
<keyword evidence="3" id="KW-1185">Reference proteome</keyword>
<feature type="transmembrane region" description="Helical" evidence="1">
    <location>
        <begin position="39"/>
        <end position="58"/>
    </location>
</feature>
<feature type="transmembrane region" description="Helical" evidence="1">
    <location>
        <begin position="78"/>
        <end position="97"/>
    </location>
</feature>
<evidence type="ECO:0000313" key="2">
    <source>
        <dbReference type="EMBL" id="OES46276.1"/>
    </source>
</evidence>
<reference evidence="2 3" key="1">
    <citation type="submission" date="2016-06" db="EMBL/GenBank/DDBJ databases">
        <title>Domibacillus iocasae genome sequencing.</title>
        <authorList>
            <person name="Verma A."/>
            <person name="Pal Y."/>
            <person name="Ojha A.K."/>
            <person name="Krishnamurthi S."/>
        </authorList>
    </citation>
    <scope>NUCLEOTIDE SEQUENCE [LARGE SCALE GENOMIC DNA]</scope>
    <source>
        <strain evidence="2 3">DSM 29979</strain>
    </source>
</reference>
<feature type="transmembrane region" description="Helical" evidence="1">
    <location>
        <begin position="199"/>
        <end position="217"/>
    </location>
</feature>
<feature type="transmembrane region" description="Helical" evidence="1">
    <location>
        <begin position="6"/>
        <end position="27"/>
    </location>
</feature>
<sequence length="246" mass="28189">MINKRRDFVIVLSLLFAVSFAIIHFSTKYMVFIKRAPRSRFLSFAGGIAVSYVFIHLLPDLNTHQQVLEKADNGVLQFVENHAYLMALFGLAFFYGLENMVSRETKKKQSHAGSGIFWIHIGTFFFYNMLIGYLLIQEEFDHMMGMFFYFLALSVHFVTVDQSMRETHQYVYDQYGRWALTVAVLVGWLIGAFTKLEEALISTMFAFLSGALMLNVLKEELPKESDSSFSSFAVGLIIYSILLLIA</sequence>
<feature type="transmembrane region" description="Helical" evidence="1">
    <location>
        <begin position="142"/>
        <end position="163"/>
    </location>
</feature>
<dbReference type="OrthoDB" id="21325at2"/>
<evidence type="ECO:0000256" key="1">
    <source>
        <dbReference type="SAM" id="Phobius"/>
    </source>
</evidence>
<feature type="transmembrane region" description="Helical" evidence="1">
    <location>
        <begin position="117"/>
        <end position="136"/>
    </location>
</feature>
<organism evidence="2 3">
    <name type="scientific">Domibacillus iocasae</name>
    <dbReference type="NCBI Taxonomy" id="1714016"/>
    <lineage>
        <taxon>Bacteria</taxon>
        <taxon>Bacillati</taxon>
        <taxon>Bacillota</taxon>
        <taxon>Bacilli</taxon>
        <taxon>Bacillales</taxon>
        <taxon>Bacillaceae</taxon>
        <taxon>Domibacillus</taxon>
    </lineage>
</organism>
<dbReference type="AlphaFoldDB" id="A0A1E7DT71"/>
<keyword evidence="1" id="KW-0472">Membrane</keyword>
<gene>
    <name evidence="2" type="ORF">BA724_15630</name>
</gene>
<evidence type="ECO:0008006" key="4">
    <source>
        <dbReference type="Google" id="ProtNLM"/>
    </source>
</evidence>
<comment type="caution">
    <text evidence="2">The sequence shown here is derived from an EMBL/GenBank/DDBJ whole genome shotgun (WGS) entry which is preliminary data.</text>
</comment>